<dbReference type="PANTHER" id="PTHR43289:SF34">
    <property type="entry name" value="SERINE_THREONINE-PROTEIN KINASE YBDM-RELATED"/>
    <property type="match status" value="1"/>
</dbReference>
<dbReference type="InterPro" id="IPR017441">
    <property type="entry name" value="Protein_kinase_ATP_BS"/>
</dbReference>
<keyword evidence="11" id="KW-1133">Transmembrane helix</keyword>
<evidence type="ECO:0000256" key="5">
    <source>
        <dbReference type="ARBA" id="ARBA00022777"/>
    </source>
</evidence>
<feature type="region of interest" description="Disordered" evidence="10">
    <location>
        <begin position="310"/>
        <end position="341"/>
    </location>
</feature>
<dbReference type="PROSITE" id="PS00107">
    <property type="entry name" value="PROTEIN_KINASE_ATP"/>
    <property type="match status" value="1"/>
</dbReference>
<dbReference type="Proteomes" id="UP000580568">
    <property type="component" value="Unassembled WGS sequence"/>
</dbReference>
<dbReference type="PROSITE" id="PS51178">
    <property type="entry name" value="PASTA"/>
    <property type="match status" value="3"/>
</dbReference>
<evidence type="ECO:0000256" key="6">
    <source>
        <dbReference type="ARBA" id="ARBA00022840"/>
    </source>
</evidence>
<dbReference type="RefSeq" id="WP_183277441.1">
    <property type="nucleotide sequence ID" value="NZ_BLZR01000001.1"/>
</dbReference>
<dbReference type="EC" id="2.7.11.1" evidence="1"/>
<dbReference type="InterPro" id="IPR008271">
    <property type="entry name" value="Ser/Thr_kinase_AS"/>
</dbReference>
<dbReference type="FunFam" id="3.30.200.20:FF:000035">
    <property type="entry name" value="Serine/threonine protein kinase Stk1"/>
    <property type="match status" value="1"/>
</dbReference>
<dbReference type="GO" id="GO:0004674">
    <property type="term" value="F:protein serine/threonine kinase activity"/>
    <property type="evidence" value="ECO:0007669"/>
    <property type="project" value="UniProtKB-KW"/>
</dbReference>
<comment type="caution">
    <text evidence="14">The sequence shown here is derived from an EMBL/GenBank/DDBJ whole genome shotgun (WGS) entry which is preliminary data.</text>
</comment>
<reference evidence="14 15" key="1">
    <citation type="submission" date="2020-07" db="EMBL/GenBank/DDBJ databases">
        <title>A new beta-1,3-glucan-decomposing anaerobic bacterium isolated from anoxic soil subjected to biological soil disinfestation.</title>
        <authorList>
            <person name="Ueki A."/>
            <person name="Tonouchi A."/>
        </authorList>
    </citation>
    <scope>NUCLEOTIDE SEQUENCE [LARGE SCALE GENOMIC DNA]</scope>
    <source>
        <strain evidence="14 15">TW1</strain>
    </source>
</reference>
<keyword evidence="11" id="KW-0812">Transmembrane</keyword>
<evidence type="ECO:0000256" key="1">
    <source>
        <dbReference type="ARBA" id="ARBA00012513"/>
    </source>
</evidence>
<accession>A0A6V8SG09</accession>
<dbReference type="NCBIfam" id="NF033483">
    <property type="entry name" value="PknB_PASTA_kin"/>
    <property type="match status" value="1"/>
</dbReference>
<dbReference type="CDD" id="cd06577">
    <property type="entry name" value="PASTA_pknB"/>
    <property type="match status" value="3"/>
</dbReference>
<proteinExistence type="predicted"/>
<dbReference type="GO" id="GO:0005524">
    <property type="term" value="F:ATP binding"/>
    <property type="evidence" value="ECO:0007669"/>
    <property type="project" value="UniProtKB-UniRule"/>
</dbReference>
<dbReference type="EMBL" id="BLZR01000001">
    <property type="protein sequence ID" value="GFP75980.1"/>
    <property type="molecule type" value="Genomic_DNA"/>
</dbReference>
<dbReference type="SMART" id="SM00220">
    <property type="entry name" value="S_TKc"/>
    <property type="match status" value="1"/>
</dbReference>
<evidence type="ECO:0000256" key="8">
    <source>
        <dbReference type="ARBA" id="ARBA00048679"/>
    </source>
</evidence>
<evidence type="ECO:0000256" key="10">
    <source>
        <dbReference type="SAM" id="MobiDB-lite"/>
    </source>
</evidence>
<dbReference type="Gene3D" id="1.10.510.10">
    <property type="entry name" value="Transferase(Phosphotransferase) domain 1"/>
    <property type="match status" value="1"/>
</dbReference>
<feature type="domain" description="PASTA" evidence="13">
    <location>
        <begin position="519"/>
        <end position="591"/>
    </location>
</feature>
<feature type="domain" description="PASTA" evidence="13">
    <location>
        <begin position="380"/>
        <end position="446"/>
    </location>
</feature>
<organism evidence="14 15">
    <name type="scientific">Clostridium fungisolvens</name>
    <dbReference type="NCBI Taxonomy" id="1604897"/>
    <lineage>
        <taxon>Bacteria</taxon>
        <taxon>Bacillati</taxon>
        <taxon>Bacillota</taxon>
        <taxon>Clostridia</taxon>
        <taxon>Eubacteriales</taxon>
        <taxon>Clostridiaceae</taxon>
        <taxon>Clostridium</taxon>
    </lineage>
</organism>
<dbReference type="PROSITE" id="PS00108">
    <property type="entry name" value="PROTEIN_KINASE_ST"/>
    <property type="match status" value="1"/>
</dbReference>
<keyword evidence="4 9" id="KW-0547">Nucleotide-binding</keyword>
<evidence type="ECO:0000256" key="4">
    <source>
        <dbReference type="ARBA" id="ARBA00022741"/>
    </source>
</evidence>
<evidence type="ECO:0000259" key="12">
    <source>
        <dbReference type="PROSITE" id="PS50011"/>
    </source>
</evidence>
<keyword evidence="2" id="KW-0723">Serine/threonine-protein kinase</keyword>
<dbReference type="PROSITE" id="PS50011">
    <property type="entry name" value="PROTEIN_KINASE_DOM"/>
    <property type="match status" value="1"/>
</dbReference>
<keyword evidence="5 14" id="KW-0418">Kinase</keyword>
<dbReference type="Pfam" id="PF03793">
    <property type="entry name" value="PASTA"/>
    <property type="match status" value="3"/>
</dbReference>
<dbReference type="InterPro" id="IPR005543">
    <property type="entry name" value="PASTA_dom"/>
</dbReference>
<feature type="binding site" evidence="9">
    <location>
        <position position="39"/>
    </location>
    <ligand>
        <name>ATP</name>
        <dbReference type="ChEBI" id="CHEBI:30616"/>
    </ligand>
</feature>
<keyword evidence="6 9" id="KW-0067">ATP-binding</keyword>
<feature type="transmembrane region" description="Helical" evidence="11">
    <location>
        <begin position="348"/>
        <end position="368"/>
    </location>
</feature>
<name>A0A6V8SG09_9CLOT</name>
<evidence type="ECO:0000256" key="2">
    <source>
        <dbReference type="ARBA" id="ARBA00022527"/>
    </source>
</evidence>
<dbReference type="InterPro" id="IPR000719">
    <property type="entry name" value="Prot_kinase_dom"/>
</dbReference>
<evidence type="ECO:0000313" key="15">
    <source>
        <dbReference type="Proteomes" id="UP000580568"/>
    </source>
</evidence>
<comment type="catalytic activity">
    <reaction evidence="7">
        <text>L-threonyl-[protein] + ATP = O-phospho-L-threonyl-[protein] + ADP + H(+)</text>
        <dbReference type="Rhea" id="RHEA:46608"/>
        <dbReference type="Rhea" id="RHEA-COMP:11060"/>
        <dbReference type="Rhea" id="RHEA-COMP:11605"/>
        <dbReference type="ChEBI" id="CHEBI:15378"/>
        <dbReference type="ChEBI" id="CHEBI:30013"/>
        <dbReference type="ChEBI" id="CHEBI:30616"/>
        <dbReference type="ChEBI" id="CHEBI:61977"/>
        <dbReference type="ChEBI" id="CHEBI:456216"/>
        <dbReference type="EC" id="2.7.11.1"/>
    </reaction>
</comment>
<sequence>MVGKVLGERYEILEKIGEGGMSYVYKAKCHKLKRYVAVKILKDSFTNNEEIIEKFKREATAIANLTNPNIVNILDVGTQDNIHYIVMEYVKGKNLKEIINEHGKFSYESAISIASKVANALDCAHRNNIIHRDIKPQNILVTEEGIVKVTDFGIAKSTDSSTITYTNSVMGSAHYFSPEQAKGSYIDCRTDLYSLGVVLYEMVTGRVPFDGESPVAVALKHIQEEVVPPKNINSKIPDSLNTLILKATEKEPIKRYQSAKEMIGDLEKIKENPNAQIIIPVESLDDDHTRIMEPITVEAIKQAAARKVSNVKSKDIDEEDEDDEYYDDEDEEEKLTPKQKKQRTKNRILLGLLFLLLLVIGAVSAYAITNNKVRLNPTTTSEQVEVPNVVGMTRDQAKSTIESNGLVFVDGGQENSDKPKDTVSQVVPGVGEKVDKKSEIKVIISAGVATIKVPDLVSQGLDADGAKKAIASAGFSVGKQTEDFSDTVAKGKVMSQNPAANDVRNKDDNTSIDFVISKGPQPVIVPNLIGMTVDGAQKYLSDNKLSLNLKPTVVDTDKIDLKDQDGKIFNQTLPTGKEVDKNSDITVQYYRYTPRKIDVTEIIGKTRDFVENQWSNRNNVAYKFDDPSQPKDAIVDSVSPTQVNQGDAVTIKLKPANKPAQ</sequence>
<dbReference type="InterPro" id="IPR011009">
    <property type="entry name" value="Kinase-like_dom_sf"/>
</dbReference>
<evidence type="ECO:0000256" key="7">
    <source>
        <dbReference type="ARBA" id="ARBA00047899"/>
    </source>
</evidence>
<evidence type="ECO:0000256" key="9">
    <source>
        <dbReference type="PROSITE-ProRule" id="PRU10141"/>
    </source>
</evidence>
<dbReference type="Pfam" id="PF00069">
    <property type="entry name" value="Pkinase"/>
    <property type="match status" value="1"/>
</dbReference>
<dbReference type="Gene3D" id="3.30.10.20">
    <property type="match status" value="3"/>
</dbReference>
<protein>
    <recommendedName>
        <fullName evidence="1">non-specific serine/threonine protein kinase</fullName>
        <ecNumber evidence="1">2.7.11.1</ecNumber>
    </recommendedName>
</protein>
<dbReference type="PANTHER" id="PTHR43289">
    <property type="entry name" value="MITOGEN-ACTIVATED PROTEIN KINASE KINASE KINASE 20-RELATED"/>
    <property type="match status" value="1"/>
</dbReference>
<dbReference type="SMART" id="SM00740">
    <property type="entry name" value="PASTA"/>
    <property type="match status" value="3"/>
</dbReference>
<dbReference type="FunFam" id="1.10.510.10:FF:000021">
    <property type="entry name" value="Serine/threonine protein kinase"/>
    <property type="match status" value="1"/>
</dbReference>
<evidence type="ECO:0000313" key="14">
    <source>
        <dbReference type="EMBL" id="GFP75980.1"/>
    </source>
</evidence>
<feature type="compositionally biased region" description="Acidic residues" evidence="10">
    <location>
        <begin position="316"/>
        <end position="333"/>
    </location>
</feature>
<evidence type="ECO:0000256" key="11">
    <source>
        <dbReference type="SAM" id="Phobius"/>
    </source>
</evidence>
<feature type="domain" description="Protein kinase" evidence="12">
    <location>
        <begin position="10"/>
        <end position="269"/>
    </location>
</feature>
<dbReference type="AlphaFoldDB" id="A0A6V8SG09"/>
<dbReference type="CDD" id="cd14014">
    <property type="entry name" value="STKc_PknB_like"/>
    <property type="match status" value="1"/>
</dbReference>
<evidence type="ECO:0000259" key="13">
    <source>
        <dbReference type="PROSITE" id="PS51178"/>
    </source>
</evidence>
<feature type="domain" description="PASTA" evidence="13">
    <location>
        <begin position="447"/>
        <end position="518"/>
    </location>
</feature>
<gene>
    <name evidence="14" type="ORF">bsdtw1_02073</name>
</gene>
<dbReference type="Gene3D" id="3.30.200.20">
    <property type="entry name" value="Phosphorylase Kinase, domain 1"/>
    <property type="match status" value="1"/>
</dbReference>
<keyword evidence="11" id="KW-0472">Membrane</keyword>
<evidence type="ECO:0000256" key="3">
    <source>
        <dbReference type="ARBA" id="ARBA00022679"/>
    </source>
</evidence>
<feature type="region of interest" description="Disordered" evidence="10">
    <location>
        <begin position="621"/>
        <end position="641"/>
    </location>
</feature>
<keyword evidence="15" id="KW-1185">Reference proteome</keyword>
<comment type="catalytic activity">
    <reaction evidence="8">
        <text>L-seryl-[protein] + ATP = O-phospho-L-seryl-[protein] + ADP + H(+)</text>
        <dbReference type="Rhea" id="RHEA:17989"/>
        <dbReference type="Rhea" id="RHEA-COMP:9863"/>
        <dbReference type="Rhea" id="RHEA-COMP:11604"/>
        <dbReference type="ChEBI" id="CHEBI:15378"/>
        <dbReference type="ChEBI" id="CHEBI:29999"/>
        <dbReference type="ChEBI" id="CHEBI:30616"/>
        <dbReference type="ChEBI" id="CHEBI:83421"/>
        <dbReference type="ChEBI" id="CHEBI:456216"/>
        <dbReference type="EC" id="2.7.11.1"/>
    </reaction>
</comment>
<dbReference type="SUPFAM" id="SSF56112">
    <property type="entry name" value="Protein kinase-like (PK-like)"/>
    <property type="match status" value="1"/>
</dbReference>
<keyword evidence="3" id="KW-0808">Transferase</keyword>